<dbReference type="EMBL" id="JAAGMN010000759">
    <property type="protein sequence ID" value="NEE06228.1"/>
    <property type="molecule type" value="Genomic_DNA"/>
</dbReference>
<comment type="caution">
    <text evidence="1">The sequence shown here is derived from an EMBL/GenBank/DDBJ whole genome shotgun (WGS) entry which is preliminary data.</text>
</comment>
<feature type="non-terminal residue" evidence="1">
    <location>
        <position position="1"/>
    </location>
</feature>
<evidence type="ECO:0000313" key="1">
    <source>
        <dbReference type="EMBL" id="NEE06228.1"/>
    </source>
</evidence>
<gene>
    <name evidence="1" type="ORF">G3M58_07240</name>
</gene>
<accession>A0A6G3WL47</accession>
<sequence length="94" mass="10974">ERHRPLLDEIFRYDRTTRPIYSGAGAEDAELRSIDGLPHYVRSGLRFQYAMPHVLDAIRTNRPFDEAPSPVELTLAYRVGFDDYLDNHELATYY</sequence>
<protein>
    <submittedName>
        <fullName evidence="1">B12-binding domain-containing radical SAM protein</fullName>
    </submittedName>
</protein>
<organism evidence="1">
    <name type="scientific">Streptomyces sp. SID7499</name>
    <dbReference type="NCBI Taxonomy" id="2706086"/>
    <lineage>
        <taxon>Bacteria</taxon>
        <taxon>Bacillati</taxon>
        <taxon>Actinomycetota</taxon>
        <taxon>Actinomycetes</taxon>
        <taxon>Kitasatosporales</taxon>
        <taxon>Streptomycetaceae</taxon>
        <taxon>Streptomyces</taxon>
    </lineage>
</organism>
<feature type="non-terminal residue" evidence="1">
    <location>
        <position position="94"/>
    </location>
</feature>
<name>A0A6G3WL47_9ACTN</name>
<proteinExistence type="predicted"/>
<reference evidence="1" key="1">
    <citation type="submission" date="2020-01" db="EMBL/GenBank/DDBJ databases">
        <title>Insect and environment-associated Actinomycetes.</title>
        <authorList>
            <person name="Currrie C."/>
            <person name="Chevrette M."/>
            <person name="Carlson C."/>
            <person name="Stubbendieck R."/>
            <person name="Wendt-Pienkowski E."/>
        </authorList>
    </citation>
    <scope>NUCLEOTIDE SEQUENCE</scope>
    <source>
        <strain evidence="1">SID7499</strain>
    </source>
</reference>
<dbReference type="AlphaFoldDB" id="A0A6G3WL47"/>